<sequence>MAKELDNKRIAKEIIKEVGGLDNIASVTHCMTRLRFVIKDKSKITDKLEKVEAVLGVVDATGQLQIVLGMNLLPIYSEVEKIYNKKSKQLAVEAPVGDGSKEKRTPKKVISDLIGFIGSSVTPMVPGLVAGGMFKLFLLIAILVVPSFKGTSSYALLSFIANTPFYFMPIFVAFGVAKHMGTTPIFAMAASAALISPDFVALVAKGEPISLFGVGVLLDTYVSSLIPAILISYVAGKLEGILNKIIPGIFRAVFVGVLTIAISEALGYIILGPIGTYIGNYIMLGLSFLQSTVGPFAVGILAAGLPFIIVAGIHHLFSPFMVQSLSSLGFDGFFRPALILHNIAEGGACFAIALKTKNQDLRAEAISCGVGCVMAGVTEPALYGIMLRLKKPLYGVVIGGGIGGLIAGFLGAKAFIMGYSSVLAIPIFQATMVAIIVGILVSFVLSFLIVYFFAFAELEEEA</sequence>
<evidence type="ECO:0000256" key="7">
    <source>
        <dbReference type="ARBA" id="ARBA00022692"/>
    </source>
</evidence>
<evidence type="ECO:0000256" key="5">
    <source>
        <dbReference type="ARBA" id="ARBA00022679"/>
    </source>
</evidence>
<feature type="active site" description="Phosphocysteine intermediate; for EIIB activity" evidence="11">
    <location>
        <position position="30"/>
    </location>
</feature>
<dbReference type="PROSITE" id="PS01035">
    <property type="entry name" value="PTS_EIIB_TYPE_1_CYS"/>
    <property type="match status" value="1"/>
</dbReference>
<dbReference type="GO" id="GO:0009401">
    <property type="term" value="P:phosphoenolpyruvate-dependent sugar phosphotransferase system"/>
    <property type="evidence" value="ECO:0007669"/>
    <property type="project" value="UniProtKB-KW"/>
</dbReference>
<evidence type="ECO:0000256" key="1">
    <source>
        <dbReference type="ARBA" id="ARBA00004651"/>
    </source>
</evidence>
<dbReference type="SUPFAM" id="SSF55604">
    <property type="entry name" value="Glucose permease domain IIB"/>
    <property type="match status" value="1"/>
</dbReference>
<reference evidence="15 16" key="1">
    <citation type="submission" date="2016-01" db="EMBL/GenBank/DDBJ databases">
        <title>Highly variable Streptococcus oralis are common among viridans streptococci isolated from primates.</title>
        <authorList>
            <person name="Denapaite D."/>
            <person name="Rieger M."/>
            <person name="Koendgen S."/>
            <person name="Brueckner R."/>
            <person name="Ochigava I."/>
            <person name="Kappeler P."/>
            <person name="Maetz-Rensing K."/>
            <person name="Leendertz F."/>
            <person name="Hakenbeck R."/>
        </authorList>
    </citation>
    <scope>NUCLEOTIDE SEQUENCE [LARGE SCALE GENOMIC DNA]</scope>
    <source>
        <strain evidence="15 16">DD08</strain>
    </source>
</reference>
<keyword evidence="3" id="KW-1003">Cell membrane</keyword>
<dbReference type="GO" id="GO:0008982">
    <property type="term" value="F:protein-N(PI)-phosphohistidine-sugar phosphotransferase activity"/>
    <property type="evidence" value="ECO:0007669"/>
    <property type="project" value="InterPro"/>
</dbReference>
<dbReference type="InterPro" id="IPR050558">
    <property type="entry name" value="PTS_Sugar-Specific_Components"/>
</dbReference>
<keyword evidence="5 15" id="KW-0808">Transferase</keyword>
<evidence type="ECO:0000256" key="4">
    <source>
        <dbReference type="ARBA" id="ARBA00022597"/>
    </source>
</evidence>
<accession>A0A139N4J4</accession>
<name>A0A139N4J4_STRCR</name>
<gene>
    <name evidence="15" type="ORF">SCRDD08_00354</name>
</gene>
<evidence type="ECO:0000259" key="13">
    <source>
        <dbReference type="PROSITE" id="PS51098"/>
    </source>
</evidence>
<dbReference type="PROSITE" id="PS51103">
    <property type="entry name" value="PTS_EIIC_TYPE_1"/>
    <property type="match status" value="1"/>
</dbReference>
<evidence type="ECO:0000259" key="14">
    <source>
        <dbReference type="PROSITE" id="PS51103"/>
    </source>
</evidence>
<dbReference type="EC" id="2.7.1.69" evidence="15"/>
<dbReference type="GO" id="GO:0016301">
    <property type="term" value="F:kinase activity"/>
    <property type="evidence" value="ECO:0007669"/>
    <property type="project" value="UniProtKB-KW"/>
</dbReference>
<keyword evidence="2" id="KW-0813">Transport</keyword>
<evidence type="ECO:0000256" key="12">
    <source>
        <dbReference type="SAM" id="Phobius"/>
    </source>
</evidence>
<evidence type="ECO:0000256" key="6">
    <source>
        <dbReference type="ARBA" id="ARBA00022683"/>
    </source>
</evidence>
<keyword evidence="4" id="KW-0762">Sugar transport</keyword>
<dbReference type="Pfam" id="PF02378">
    <property type="entry name" value="PTS_EIIC"/>
    <property type="match status" value="1"/>
</dbReference>
<dbReference type="InterPro" id="IPR018113">
    <property type="entry name" value="PTrfase_EIIB_Cys"/>
</dbReference>
<feature type="transmembrane region" description="Helical" evidence="12">
    <location>
        <begin position="296"/>
        <end position="317"/>
    </location>
</feature>
<protein>
    <submittedName>
        <fullName evidence="15">PTS system, beta-glucoside-specific IIA or IIB or IIC component</fullName>
        <ecNumber evidence="15">2.7.1.69</ecNumber>
    </submittedName>
</protein>
<dbReference type="Pfam" id="PF00367">
    <property type="entry name" value="PTS_EIIB"/>
    <property type="match status" value="1"/>
</dbReference>
<proteinExistence type="predicted"/>
<evidence type="ECO:0000256" key="11">
    <source>
        <dbReference type="PROSITE-ProRule" id="PRU00421"/>
    </source>
</evidence>
<feature type="transmembrane region" description="Helical" evidence="12">
    <location>
        <begin position="128"/>
        <end position="148"/>
    </location>
</feature>
<feature type="transmembrane region" description="Helical" evidence="12">
    <location>
        <begin position="184"/>
        <end position="203"/>
    </location>
</feature>
<comment type="subcellular location">
    <subcellularLocation>
        <location evidence="1">Cell membrane</location>
        <topology evidence="1">Multi-pass membrane protein</topology>
    </subcellularLocation>
</comment>
<dbReference type="PATRIC" id="fig|45634.12.peg.367"/>
<feature type="transmembrane region" description="Helical" evidence="12">
    <location>
        <begin position="268"/>
        <end position="289"/>
    </location>
</feature>
<feature type="transmembrane region" description="Helical" evidence="12">
    <location>
        <begin position="393"/>
        <end position="416"/>
    </location>
</feature>
<dbReference type="InterPro" id="IPR001996">
    <property type="entry name" value="PTS_IIB_1"/>
</dbReference>
<dbReference type="InterPro" id="IPR036878">
    <property type="entry name" value="Glu_permease_IIB"/>
</dbReference>
<feature type="transmembrane region" description="Helical" evidence="12">
    <location>
        <begin position="337"/>
        <end position="354"/>
    </location>
</feature>
<feature type="transmembrane region" description="Helical" evidence="12">
    <location>
        <begin position="154"/>
        <end position="177"/>
    </location>
</feature>
<dbReference type="CDD" id="cd00212">
    <property type="entry name" value="PTS_IIB_glc"/>
    <property type="match status" value="1"/>
</dbReference>
<feature type="transmembrane region" description="Helical" evidence="12">
    <location>
        <begin position="245"/>
        <end position="262"/>
    </location>
</feature>
<evidence type="ECO:0000313" key="16">
    <source>
        <dbReference type="Proteomes" id="UP000070377"/>
    </source>
</evidence>
<keyword evidence="7 12" id="KW-0812">Transmembrane</keyword>
<dbReference type="GO" id="GO:0005886">
    <property type="term" value="C:plasma membrane"/>
    <property type="evidence" value="ECO:0007669"/>
    <property type="project" value="UniProtKB-SubCell"/>
</dbReference>
<comment type="caution">
    <text evidence="15">The sequence shown here is derived from an EMBL/GenBank/DDBJ whole genome shotgun (WGS) entry which is preliminary data.</text>
</comment>
<dbReference type="RefSeq" id="WP_061422158.1">
    <property type="nucleotide sequence ID" value="NZ_KQ969062.1"/>
</dbReference>
<evidence type="ECO:0000256" key="2">
    <source>
        <dbReference type="ARBA" id="ARBA00022448"/>
    </source>
</evidence>
<evidence type="ECO:0000313" key="15">
    <source>
        <dbReference type="EMBL" id="KXT70920.1"/>
    </source>
</evidence>
<keyword evidence="6" id="KW-0598">Phosphotransferase system</keyword>
<evidence type="ECO:0000256" key="3">
    <source>
        <dbReference type="ARBA" id="ARBA00022475"/>
    </source>
</evidence>
<evidence type="ECO:0000256" key="9">
    <source>
        <dbReference type="ARBA" id="ARBA00022989"/>
    </source>
</evidence>
<dbReference type="InterPro" id="IPR013013">
    <property type="entry name" value="PTS_EIIC_1"/>
</dbReference>
<evidence type="ECO:0000256" key="8">
    <source>
        <dbReference type="ARBA" id="ARBA00022777"/>
    </source>
</evidence>
<dbReference type="PROSITE" id="PS51098">
    <property type="entry name" value="PTS_EIIB_TYPE_1"/>
    <property type="match status" value="1"/>
</dbReference>
<dbReference type="FunFam" id="3.30.1360.60:FF:000001">
    <property type="entry name" value="PTS system glucose-specific IIBC component PtsG"/>
    <property type="match status" value="1"/>
</dbReference>
<dbReference type="EMBL" id="LQRD01000017">
    <property type="protein sequence ID" value="KXT70920.1"/>
    <property type="molecule type" value="Genomic_DNA"/>
</dbReference>
<dbReference type="GO" id="GO:0090589">
    <property type="term" value="F:protein-phosphocysteine-trehalose phosphotransferase system transporter activity"/>
    <property type="evidence" value="ECO:0007669"/>
    <property type="project" value="TreeGrafter"/>
</dbReference>
<dbReference type="STRING" id="45634.SCRDD08_00354"/>
<dbReference type="AlphaFoldDB" id="A0A139N4J4"/>
<dbReference type="Gene3D" id="3.30.1360.60">
    <property type="entry name" value="Glucose permease domain IIB"/>
    <property type="match status" value="1"/>
</dbReference>
<keyword evidence="10 12" id="KW-0472">Membrane</keyword>
<feature type="transmembrane region" description="Helical" evidence="12">
    <location>
        <begin position="209"/>
        <end position="233"/>
    </location>
</feature>
<dbReference type="PANTHER" id="PTHR30175">
    <property type="entry name" value="PHOSPHOTRANSFERASE SYSTEM TRANSPORT PROTEIN"/>
    <property type="match status" value="1"/>
</dbReference>
<evidence type="ECO:0000256" key="10">
    <source>
        <dbReference type="ARBA" id="ARBA00023136"/>
    </source>
</evidence>
<feature type="domain" description="PTS EIIC type-1" evidence="14">
    <location>
        <begin position="123"/>
        <end position="462"/>
    </location>
</feature>
<organism evidence="15 16">
    <name type="scientific">Streptococcus cristatus</name>
    <dbReference type="NCBI Taxonomy" id="45634"/>
    <lineage>
        <taxon>Bacteria</taxon>
        <taxon>Bacillati</taxon>
        <taxon>Bacillota</taxon>
        <taxon>Bacilli</taxon>
        <taxon>Lactobacillales</taxon>
        <taxon>Streptococcaceae</taxon>
        <taxon>Streptococcus</taxon>
    </lineage>
</organism>
<feature type="transmembrane region" description="Helical" evidence="12">
    <location>
        <begin position="428"/>
        <end position="454"/>
    </location>
</feature>
<keyword evidence="9 12" id="KW-1133">Transmembrane helix</keyword>
<dbReference type="InterPro" id="IPR003352">
    <property type="entry name" value="PTS_EIIC"/>
</dbReference>
<dbReference type="Proteomes" id="UP000070377">
    <property type="component" value="Unassembled WGS sequence"/>
</dbReference>
<dbReference type="PANTHER" id="PTHR30175:SF1">
    <property type="entry name" value="PTS SYSTEM ARBUTIN-, CELLOBIOSE-, AND SALICIN-SPECIFIC EIIBC COMPONENT-RELATED"/>
    <property type="match status" value="1"/>
</dbReference>
<feature type="domain" description="PTS EIIB type-1" evidence="13">
    <location>
        <begin position="8"/>
        <end position="89"/>
    </location>
</feature>
<keyword evidence="8" id="KW-0418">Kinase</keyword>
<dbReference type="GO" id="GO:0015771">
    <property type="term" value="P:trehalose transport"/>
    <property type="evidence" value="ECO:0007669"/>
    <property type="project" value="TreeGrafter"/>
</dbReference>